<evidence type="ECO:0008006" key="10">
    <source>
        <dbReference type="Google" id="ProtNLM"/>
    </source>
</evidence>
<dbReference type="OrthoDB" id="588330at2759"/>
<dbReference type="SUPFAM" id="SSF54637">
    <property type="entry name" value="Thioesterase/thiol ester dehydrase-isomerase"/>
    <property type="match status" value="1"/>
</dbReference>
<dbReference type="EMBL" id="KZ305019">
    <property type="protein sequence ID" value="PIA63607.1"/>
    <property type="molecule type" value="Genomic_DNA"/>
</dbReference>
<keyword evidence="5" id="KW-0378">Hydrolase</keyword>
<keyword evidence="9" id="KW-1185">Reference proteome</keyword>
<dbReference type="FunFam" id="3.10.129.10:FF:000037">
    <property type="entry name" value="acyl-acyl carrier protein thioesterase ATL3, chloroplastic"/>
    <property type="match status" value="1"/>
</dbReference>
<protein>
    <recommendedName>
        <fullName evidence="10">Thioesterase domain-containing protein</fullName>
    </recommendedName>
</protein>
<evidence type="ECO:0000256" key="3">
    <source>
        <dbReference type="ARBA" id="ARBA00022528"/>
    </source>
</evidence>
<dbReference type="InterPro" id="IPR050563">
    <property type="entry name" value="4-hydroxybenzoyl-CoA_TE"/>
</dbReference>
<evidence type="ECO:0000256" key="4">
    <source>
        <dbReference type="ARBA" id="ARBA00022640"/>
    </source>
</evidence>
<dbReference type="GO" id="GO:0016297">
    <property type="term" value="F:fatty acyl-[ACP] hydrolase activity"/>
    <property type="evidence" value="ECO:0007669"/>
    <property type="project" value="UniProtKB-ARBA"/>
</dbReference>
<keyword evidence="6" id="KW-0809">Transit peptide</keyword>
<dbReference type="GO" id="GO:0006629">
    <property type="term" value="P:lipid metabolic process"/>
    <property type="evidence" value="ECO:0007669"/>
    <property type="project" value="UniProtKB-KW"/>
</dbReference>
<evidence type="ECO:0000313" key="9">
    <source>
        <dbReference type="Proteomes" id="UP000230069"/>
    </source>
</evidence>
<dbReference type="InterPro" id="IPR029069">
    <property type="entry name" value="HotDog_dom_sf"/>
</dbReference>
<gene>
    <name evidence="8" type="ORF">AQUCO_00201152v1</name>
</gene>
<evidence type="ECO:0000256" key="2">
    <source>
        <dbReference type="ARBA" id="ARBA00005953"/>
    </source>
</evidence>
<dbReference type="PANTHER" id="PTHR31793">
    <property type="entry name" value="4-HYDROXYBENZOYL-COA THIOESTERASE FAMILY MEMBER"/>
    <property type="match status" value="1"/>
</dbReference>
<keyword evidence="4" id="KW-0934">Plastid</keyword>
<name>A0A2G5F6S5_AQUCA</name>
<evidence type="ECO:0000256" key="6">
    <source>
        <dbReference type="ARBA" id="ARBA00022946"/>
    </source>
</evidence>
<organism evidence="8 9">
    <name type="scientific">Aquilegia coerulea</name>
    <name type="common">Rocky mountain columbine</name>
    <dbReference type="NCBI Taxonomy" id="218851"/>
    <lineage>
        <taxon>Eukaryota</taxon>
        <taxon>Viridiplantae</taxon>
        <taxon>Streptophyta</taxon>
        <taxon>Embryophyta</taxon>
        <taxon>Tracheophyta</taxon>
        <taxon>Spermatophyta</taxon>
        <taxon>Magnoliopsida</taxon>
        <taxon>Ranunculales</taxon>
        <taxon>Ranunculaceae</taxon>
        <taxon>Thalictroideae</taxon>
        <taxon>Aquilegia</taxon>
    </lineage>
</organism>
<dbReference type="AlphaFoldDB" id="A0A2G5F6S5"/>
<dbReference type="GO" id="GO:0009507">
    <property type="term" value="C:chloroplast"/>
    <property type="evidence" value="ECO:0007669"/>
    <property type="project" value="UniProtKB-SubCell"/>
</dbReference>
<dbReference type="PANTHER" id="PTHR31793:SF27">
    <property type="entry name" value="NOVEL THIOESTERASE SUPERFAMILY DOMAIN AND SAPOSIN A-TYPE DOMAIN CONTAINING PROTEIN (0610012H03RIK)"/>
    <property type="match status" value="1"/>
</dbReference>
<evidence type="ECO:0000256" key="1">
    <source>
        <dbReference type="ARBA" id="ARBA00004229"/>
    </source>
</evidence>
<reference evidence="8 9" key="1">
    <citation type="submission" date="2017-09" db="EMBL/GenBank/DDBJ databases">
        <title>WGS assembly of Aquilegia coerulea Goldsmith.</title>
        <authorList>
            <person name="Hodges S."/>
            <person name="Kramer E."/>
            <person name="Nordborg M."/>
            <person name="Tomkins J."/>
            <person name="Borevitz J."/>
            <person name="Derieg N."/>
            <person name="Yan J."/>
            <person name="Mihaltcheva S."/>
            <person name="Hayes R.D."/>
            <person name="Rokhsar D."/>
        </authorList>
    </citation>
    <scope>NUCLEOTIDE SEQUENCE [LARGE SCALE GENOMIC DNA]</scope>
    <source>
        <strain evidence="9">cv. Goldsmith</strain>
    </source>
</reference>
<comment type="similarity">
    <text evidence="2">Belongs to the 4-hydroxybenzoyl-CoA thioesterase family.</text>
</comment>
<comment type="subcellular location">
    <subcellularLocation>
        <location evidence="1">Plastid</location>
        <location evidence="1">Chloroplast</location>
    </subcellularLocation>
</comment>
<dbReference type="CDD" id="cd00586">
    <property type="entry name" value="4HBT"/>
    <property type="match status" value="1"/>
</dbReference>
<proteinExistence type="inferred from homology"/>
<sequence length="219" mass="24570">MIHQAVVSAHHVTLPLSRAKPSYNFASPTYKLHSLSRRFNCSHRRLLLLPRVPCHPLSTSSVGRNVSVQAFDVQGGNGMKNFYEVELKVRDYELDQYGVVNNAIYASYCQHGRHELLENMGISADAIARTGDALALSELSLKFLAPLRSGDRFVLKVRVSGSSAARIYFEHAIFKLPKQEPILEANGTAVCLDKNYRPVRIPPEIKSKVVQFIRHEEAD</sequence>
<keyword evidence="7" id="KW-0443">Lipid metabolism</keyword>
<dbReference type="Proteomes" id="UP000230069">
    <property type="component" value="Unassembled WGS sequence"/>
</dbReference>
<dbReference type="Gene3D" id="3.10.129.10">
    <property type="entry name" value="Hotdog Thioesterase"/>
    <property type="match status" value="1"/>
</dbReference>
<dbReference type="InParanoid" id="A0A2G5F6S5"/>
<keyword evidence="3" id="KW-0150">Chloroplast</keyword>
<evidence type="ECO:0000256" key="5">
    <source>
        <dbReference type="ARBA" id="ARBA00022801"/>
    </source>
</evidence>
<dbReference type="FunCoup" id="A0A2G5F6S5">
    <property type="interactions" value="23"/>
</dbReference>
<evidence type="ECO:0000256" key="7">
    <source>
        <dbReference type="ARBA" id="ARBA00023098"/>
    </source>
</evidence>
<evidence type="ECO:0000313" key="8">
    <source>
        <dbReference type="EMBL" id="PIA63607.1"/>
    </source>
</evidence>
<dbReference type="Pfam" id="PF13279">
    <property type="entry name" value="4HBT_2"/>
    <property type="match status" value="1"/>
</dbReference>
<accession>A0A2G5F6S5</accession>